<keyword evidence="3" id="KW-1185">Reference proteome</keyword>
<feature type="domain" description="DUF6589" evidence="1">
    <location>
        <begin position="378"/>
        <end position="772"/>
    </location>
</feature>
<reference evidence="2 3" key="1">
    <citation type="journal article" date="2015" name="Fungal Genet. Biol.">
        <title>Evolution of novel wood decay mechanisms in Agaricales revealed by the genome sequences of Fistulina hepatica and Cylindrobasidium torrendii.</title>
        <authorList>
            <person name="Floudas D."/>
            <person name="Held B.W."/>
            <person name="Riley R."/>
            <person name="Nagy L.G."/>
            <person name="Koehler G."/>
            <person name="Ransdell A.S."/>
            <person name="Younus H."/>
            <person name="Chow J."/>
            <person name="Chiniquy J."/>
            <person name="Lipzen A."/>
            <person name="Tritt A."/>
            <person name="Sun H."/>
            <person name="Haridas S."/>
            <person name="LaButti K."/>
            <person name="Ohm R.A."/>
            <person name="Kues U."/>
            <person name="Blanchette R.A."/>
            <person name="Grigoriev I.V."/>
            <person name="Minto R.E."/>
            <person name="Hibbett D.S."/>
        </authorList>
    </citation>
    <scope>NUCLEOTIDE SEQUENCE [LARGE SCALE GENOMIC DNA]</scope>
    <source>
        <strain evidence="2 3">ATCC 64428</strain>
    </source>
</reference>
<dbReference type="AlphaFoldDB" id="A0A0D7AHP7"/>
<sequence length="858" mass="95922">MATNPGHGVLGGMPAKRRRLSGAASNADLSYASTTLASPVSFSSQTPNTLHRSSAYSFGSPPPPYPLSPQHFLNDSPIDRYSIIDTTGTASGRAISAALSVLRRARISPVQFIAAIYDPNSTVPEYLPFKNSLHKGNSHSLEELLHILWTSGEVIRQRMSAWFRPCAMDSICTDIANEADAAKPLLHVDISHITPEFMEAWNLESVMDKVFETMPTWICVLNAATQSKRAAEKNKVRTPTIGRRIVTAQVLHMRSYRCASIQAMIGLSLWSSGVTRQSLDYLSRAHICPSYSTLLHSVDSLAKRMVERASNAIRKVPCALNYDNLVISRSVFVEQRPGEPAKVECWTFAMLNELHAGATLDKMLLEPMLARRQSAVDLTMHDISPTNAQWDSILSQFCVRIVRTLTKHHKQFSNYDSSPDLKYPARRPLPPDTKTRSHCLFLIPHEEALISGQLRVQGDVITQLSFMEDSPFLSLFGWPLFGDLLTIVRACGCLGIRQGDINSWTRAETLQGAAGLGHLVMNLIWGLKKFHSGQIEDPSSLSHFFLLLDKSRLTGAKPDYHSLLSALDQVLDGLILNAWLLECGNDSLEAFADTQPTSEQLLETAVRILQNFATPLSPESAAQDHAHQNARLLMRDLLYVAVVVDAISDGDFGRVEDCYSPICSIFRSLGCRNYSNEILHWFYNVKNVWTPDFADIMRDNHLVNVAGLSGHFMAVDFNCEHHIGYIKGHATRKGIYGQSDYLRNVAAISNQFTTLSRTVAENLDSGYRSRYHQDVDTSALVWTVARKLRETGVQRLDPERRVFPLRKDLLHTGFQTLESTSLNVFNKRLREYSVPLELEVDEITPVELMERIDEGLLC</sequence>
<dbReference type="Pfam" id="PF20231">
    <property type="entry name" value="DUF6589"/>
    <property type="match status" value="1"/>
</dbReference>
<dbReference type="EMBL" id="KN881675">
    <property type="protein sequence ID" value="KIY50689.1"/>
    <property type="molecule type" value="Genomic_DNA"/>
</dbReference>
<name>A0A0D7AHP7_9AGAR</name>
<dbReference type="Proteomes" id="UP000054144">
    <property type="component" value="Unassembled WGS sequence"/>
</dbReference>
<dbReference type="InterPro" id="IPR046496">
    <property type="entry name" value="DUF6589"/>
</dbReference>
<gene>
    <name evidence="2" type="ORF">FISHEDRAFT_71727</name>
</gene>
<evidence type="ECO:0000313" key="2">
    <source>
        <dbReference type="EMBL" id="KIY50689.1"/>
    </source>
</evidence>
<accession>A0A0D7AHP7</accession>
<evidence type="ECO:0000259" key="1">
    <source>
        <dbReference type="Pfam" id="PF20231"/>
    </source>
</evidence>
<dbReference type="OrthoDB" id="3040861at2759"/>
<evidence type="ECO:0000313" key="3">
    <source>
        <dbReference type="Proteomes" id="UP000054144"/>
    </source>
</evidence>
<protein>
    <recommendedName>
        <fullName evidence="1">DUF6589 domain-containing protein</fullName>
    </recommendedName>
</protein>
<organism evidence="2 3">
    <name type="scientific">Fistulina hepatica ATCC 64428</name>
    <dbReference type="NCBI Taxonomy" id="1128425"/>
    <lineage>
        <taxon>Eukaryota</taxon>
        <taxon>Fungi</taxon>
        <taxon>Dikarya</taxon>
        <taxon>Basidiomycota</taxon>
        <taxon>Agaricomycotina</taxon>
        <taxon>Agaricomycetes</taxon>
        <taxon>Agaricomycetidae</taxon>
        <taxon>Agaricales</taxon>
        <taxon>Fistulinaceae</taxon>
        <taxon>Fistulina</taxon>
    </lineage>
</organism>
<proteinExistence type="predicted"/>